<reference evidence="2" key="1">
    <citation type="journal article" date="2023" name="Front. Plant Sci.">
        <title>Chromosomal-level genome assembly of Melastoma candidum provides insights into trichome evolution.</title>
        <authorList>
            <person name="Zhong Y."/>
            <person name="Wu W."/>
            <person name="Sun C."/>
            <person name="Zou P."/>
            <person name="Liu Y."/>
            <person name="Dai S."/>
            <person name="Zhou R."/>
        </authorList>
    </citation>
    <scope>NUCLEOTIDE SEQUENCE [LARGE SCALE GENOMIC DNA]</scope>
</reference>
<evidence type="ECO:0000313" key="1">
    <source>
        <dbReference type="EMBL" id="KAI4371255.1"/>
    </source>
</evidence>
<organism evidence="1 2">
    <name type="scientific">Melastoma candidum</name>
    <dbReference type="NCBI Taxonomy" id="119954"/>
    <lineage>
        <taxon>Eukaryota</taxon>
        <taxon>Viridiplantae</taxon>
        <taxon>Streptophyta</taxon>
        <taxon>Embryophyta</taxon>
        <taxon>Tracheophyta</taxon>
        <taxon>Spermatophyta</taxon>
        <taxon>Magnoliopsida</taxon>
        <taxon>eudicotyledons</taxon>
        <taxon>Gunneridae</taxon>
        <taxon>Pentapetalae</taxon>
        <taxon>rosids</taxon>
        <taxon>malvids</taxon>
        <taxon>Myrtales</taxon>
        <taxon>Melastomataceae</taxon>
        <taxon>Melastomatoideae</taxon>
        <taxon>Melastomateae</taxon>
        <taxon>Melastoma</taxon>
    </lineage>
</organism>
<keyword evidence="2" id="KW-1185">Reference proteome</keyword>
<accession>A0ACB9QXT0</accession>
<comment type="caution">
    <text evidence="1">The sequence shown here is derived from an EMBL/GenBank/DDBJ whole genome shotgun (WGS) entry which is preliminary data.</text>
</comment>
<sequence length="794" mass="91689">MDSKAQPSPPKEDYNLKDTRPQLGERWPHWGVRGGGGWITSERAVSTYDLVEQMFYLYVRVVKAKDLPPNPVTGSCDPYVEVKLGNYKGKTRHLEKRMNPEWNQVFAFSKEKVQSSVLEVFVRDKDVVSRDEFVGRVVFDMHEVPTRVPPDSPLAPQWYRLENLRGEAKVRGEIMLAVWMGTQADEAFPEAWHADAATVHGEGVASIRSKVYVSPKLWYLRVNVIEAQDVEPQEKGQLPQALAKVQVGNQMLKTKLCPTKTTNPFWNEDLVFVVAEPFEDLLVLTVENRVSPAKDDMVGKLVLQITNFERRLDHRPVHSRWYNLEKFGFGALEADRRHEHKFSSRVHLRVCLEGGYHVLDESTMYISDQRPTARQLWKQPIGILEVGILSAQGLQPMKTKDRRGMTDAYCVAKYGQKWVRTRTIMDSLSPKWNEQYTWEVYDPCTVITLGVFDNCHLGGTDKGTGSKPDSRIGKVRIRLSTLETDRIYTNSYPLLVLQPSGLKKMGELQLAVRFTCLSVTNMIYLYYHPLLPKMHYLHPFTVNQLDSLRYQAMYIVGVRLGRAEPPLRKEVVEYMLDVESHMWSMRRSKANFFRIVSLFSGAMSMSRWLGDVRHWKNPVTTILVHILFFILVCYPELILPTVFLYMFVIGLWNYRFRPRHPPHMDPKLSWAEAVHPDELDEEFDTFPTSKPQDVARMRYDRLRSIAGRIQTVVGDIATQGERFQGLLSWRDTRATCLFVIFCLVAATVLYVTPFRIVVIVAGLVWLRHPRFRSKLPSLPSNFFKRLPSRADCML</sequence>
<dbReference type="Proteomes" id="UP001057402">
    <property type="component" value="Chromosome 5"/>
</dbReference>
<protein>
    <submittedName>
        <fullName evidence="1">Uncharacterized protein</fullName>
    </submittedName>
</protein>
<gene>
    <name evidence="1" type="ORF">MLD38_019516</name>
</gene>
<dbReference type="EMBL" id="CM042884">
    <property type="protein sequence ID" value="KAI4371255.1"/>
    <property type="molecule type" value="Genomic_DNA"/>
</dbReference>
<name>A0ACB9QXT0_9MYRT</name>
<evidence type="ECO:0000313" key="2">
    <source>
        <dbReference type="Proteomes" id="UP001057402"/>
    </source>
</evidence>
<proteinExistence type="predicted"/>